<gene>
    <name evidence="2" type="ORF">PBRASI_LOCUS5384</name>
</gene>
<keyword evidence="3" id="KW-1185">Reference proteome</keyword>
<feature type="region of interest" description="Disordered" evidence="1">
    <location>
        <begin position="1"/>
        <end position="92"/>
    </location>
</feature>
<evidence type="ECO:0000313" key="2">
    <source>
        <dbReference type="EMBL" id="CAG8556876.1"/>
    </source>
</evidence>
<dbReference type="EMBL" id="CAJVPI010000623">
    <property type="protein sequence ID" value="CAG8556876.1"/>
    <property type="molecule type" value="Genomic_DNA"/>
</dbReference>
<evidence type="ECO:0000256" key="1">
    <source>
        <dbReference type="SAM" id="MobiDB-lite"/>
    </source>
</evidence>
<accession>A0A9N9FRK9</accession>
<organism evidence="2 3">
    <name type="scientific">Paraglomus brasilianum</name>
    <dbReference type="NCBI Taxonomy" id="144538"/>
    <lineage>
        <taxon>Eukaryota</taxon>
        <taxon>Fungi</taxon>
        <taxon>Fungi incertae sedis</taxon>
        <taxon>Mucoromycota</taxon>
        <taxon>Glomeromycotina</taxon>
        <taxon>Glomeromycetes</taxon>
        <taxon>Paraglomerales</taxon>
        <taxon>Paraglomeraceae</taxon>
        <taxon>Paraglomus</taxon>
    </lineage>
</organism>
<proteinExistence type="predicted"/>
<sequence length="589" mass="64973">MSENYSEEIVSEEEDEFASASEGEDALPHPVQIGDKSQTATGKGAVTLDATLNSREQQKESTFDKNTEQSPTAPLSNTYTMSTGQQETSGWSSWGSWLSSAVSNATEAIVMGDVDSLYNKANTITTTIRHVAAEQVDRVYETLDPDFTKGDNSIRESESNDQAGISSENHASEDNDIQRIEGQTGDAIKDTAEVLLSTIDKTFDFASNVLGNAVFGGYNKLSTESSKIQEQIQVGRLSEQLQAAKLIEQIPIGKLTDKLSGVGQEGLGALELLGRRAIGVINEQGLIRSSSEHLVKFDQISHLTVKQLFESNTGSAHLEAIKSLTDEALEKYETLLSSGITPDLNQIEEVERNLVNDAIPDAVQETDNSVLAAQADLKLMVGLLEKMEIKASAIVRQLRMITRKLASITHSNVAAFENDWKEIEQDIMWEEPVNKRRQTKDFFESSIRANYEAGIRVLANFGEKSCEQMLRLAEAFLVRIAENRLNDDEENKVSHATPAKISEHLRDFAAKLLTEVHFVAGTYIKTIQAIVTRGKTFSTSFETADWDILDQQVLMVYEQLHTDSGTVITYIQDSSSNISNILKLMVAES</sequence>
<name>A0A9N9FRK9_9GLOM</name>
<feature type="compositionally biased region" description="Basic and acidic residues" evidence="1">
    <location>
        <begin position="143"/>
        <end position="158"/>
    </location>
</feature>
<feature type="compositionally biased region" description="Acidic residues" evidence="1">
    <location>
        <begin position="1"/>
        <end position="25"/>
    </location>
</feature>
<feature type="compositionally biased region" description="Polar residues" evidence="1">
    <location>
        <begin position="68"/>
        <end position="88"/>
    </location>
</feature>
<feature type="compositionally biased region" description="Polar residues" evidence="1">
    <location>
        <begin position="160"/>
        <end position="169"/>
    </location>
</feature>
<dbReference type="Proteomes" id="UP000789739">
    <property type="component" value="Unassembled WGS sequence"/>
</dbReference>
<dbReference type="OrthoDB" id="5597648at2759"/>
<protein>
    <submittedName>
        <fullName evidence="2">3432_t:CDS:1</fullName>
    </submittedName>
</protein>
<dbReference type="AlphaFoldDB" id="A0A9N9FRK9"/>
<evidence type="ECO:0000313" key="3">
    <source>
        <dbReference type="Proteomes" id="UP000789739"/>
    </source>
</evidence>
<feature type="compositionally biased region" description="Basic and acidic residues" evidence="1">
    <location>
        <begin position="56"/>
        <end position="67"/>
    </location>
</feature>
<feature type="region of interest" description="Disordered" evidence="1">
    <location>
        <begin position="143"/>
        <end position="176"/>
    </location>
</feature>
<comment type="caution">
    <text evidence="2">The sequence shown here is derived from an EMBL/GenBank/DDBJ whole genome shotgun (WGS) entry which is preliminary data.</text>
</comment>
<reference evidence="2" key="1">
    <citation type="submission" date="2021-06" db="EMBL/GenBank/DDBJ databases">
        <authorList>
            <person name="Kallberg Y."/>
            <person name="Tangrot J."/>
            <person name="Rosling A."/>
        </authorList>
    </citation>
    <scope>NUCLEOTIDE SEQUENCE</scope>
    <source>
        <strain evidence="2">BR232B</strain>
    </source>
</reference>